<protein>
    <submittedName>
        <fullName evidence="1">Uncharacterized protein</fullName>
    </submittedName>
</protein>
<comment type="caution">
    <text evidence="1">The sequence shown here is derived from an EMBL/GenBank/DDBJ whole genome shotgun (WGS) entry which is preliminary data.</text>
</comment>
<accession>A0A8J5Y3F2</accession>
<gene>
    <name evidence="1" type="ORF">CXB51_025462</name>
</gene>
<proteinExistence type="predicted"/>
<dbReference type="Proteomes" id="UP000701853">
    <property type="component" value="Chromosome 10"/>
</dbReference>
<dbReference type="OrthoDB" id="852337at2759"/>
<sequence>MEKVRRSLDFSCGIEVDSTRSKGGLTLCWKETCKIRSRGNSSSHINVLIEEDPEGNQWRFIGFYGSPGHKARTFQFEAYWLLKESCEAEVKYLWEDLLQECFYTLVDEAPKDDVLKEMVLAKMHLNLEIEKAERYWEQRAQATWLWHGDRNTVFFHWFATQRRRVNIADGIEGTDWSLVEGEGEIERVACQYFTDLFTTQGPGDMNRL</sequence>
<reference evidence="1 2" key="1">
    <citation type="journal article" date="2021" name="bioRxiv">
        <title>The Gossypium anomalum genome as a resource for cotton improvement and evolutionary analysis of hybrid incompatibility.</title>
        <authorList>
            <person name="Grover C.E."/>
            <person name="Yuan D."/>
            <person name="Arick M.A."/>
            <person name="Miller E.R."/>
            <person name="Hu G."/>
            <person name="Peterson D.G."/>
            <person name="Wendel J.F."/>
            <person name="Udall J.A."/>
        </authorList>
    </citation>
    <scope>NUCLEOTIDE SEQUENCE [LARGE SCALE GENOMIC DNA]</scope>
    <source>
        <strain evidence="1">JFW-Udall</strain>
        <tissue evidence="1">Leaf</tissue>
    </source>
</reference>
<name>A0A8J5Y3F2_9ROSI</name>
<organism evidence="1 2">
    <name type="scientific">Gossypium anomalum</name>
    <dbReference type="NCBI Taxonomy" id="47600"/>
    <lineage>
        <taxon>Eukaryota</taxon>
        <taxon>Viridiplantae</taxon>
        <taxon>Streptophyta</taxon>
        <taxon>Embryophyta</taxon>
        <taxon>Tracheophyta</taxon>
        <taxon>Spermatophyta</taxon>
        <taxon>Magnoliopsida</taxon>
        <taxon>eudicotyledons</taxon>
        <taxon>Gunneridae</taxon>
        <taxon>Pentapetalae</taxon>
        <taxon>rosids</taxon>
        <taxon>malvids</taxon>
        <taxon>Malvales</taxon>
        <taxon>Malvaceae</taxon>
        <taxon>Malvoideae</taxon>
        <taxon>Gossypium</taxon>
    </lineage>
</organism>
<evidence type="ECO:0000313" key="2">
    <source>
        <dbReference type="Proteomes" id="UP000701853"/>
    </source>
</evidence>
<evidence type="ECO:0000313" key="1">
    <source>
        <dbReference type="EMBL" id="KAG8480903.1"/>
    </source>
</evidence>
<dbReference type="AlphaFoldDB" id="A0A8J5Y3F2"/>
<keyword evidence="2" id="KW-1185">Reference proteome</keyword>
<dbReference type="EMBL" id="JAHUZN010000010">
    <property type="protein sequence ID" value="KAG8480903.1"/>
    <property type="molecule type" value="Genomic_DNA"/>
</dbReference>